<organism evidence="1 2">
    <name type="scientific">Lithospermum erythrorhizon</name>
    <name type="common">Purple gromwell</name>
    <name type="synonym">Lithospermum officinale var. erythrorhizon</name>
    <dbReference type="NCBI Taxonomy" id="34254"/>
    <lineage>
        <taxon>Eukaryota</taxon>
        <taxon>Viridiplantae</taxon>
        <taxon>Streptophyta</taxon>
        <taxon>Embryophyta</taxon>
        <taxon>Tracheophyta</taxon>
        <taxon>Spermatophyta</taxon>
        <taxon>Magnoliopsida</taxon>
        <taxon>eudicotyledons</taxon>
        <taxon>Gunneridae</taxon>
        <taxon>Pentapetalae</taxon>
        <taxon>asterids</taxon>
        <taxon>lamiids</taxon>
        <taxon>Boraginales</taxon>
        <taxon>Boraginaceae</taxon>
        <taxon>Boraginoideae</taxon>
        <taxon>Lithospermeae</taxon>
        <taxon>Lithospermum</taxon>
    </lineage>
</organism>
<dbReference type="AlphaFoldDB" id="A0AAV3QY11"/>
<name>A0AAV3QY11_LITER</name>
<keyword evidence="2" id="KW-1185">Reference proteome</keyword>
<evidence type="ECO:0000313" key="2">
    <source>
        <dbReference type="Proteomes" id="UP001454036"/>
    </source>
</evidence>
<gene>
    <name evidence="1" type="ORF">LIER_40684</name>
</gene>
<evidence type="ECO:0000313" key="1">
    <source>
        <dbReference type="EMBL" id="GAA0168979.1"/>
    </source>
</evidence>
<comment type="caution">
    <text evidence="1">The sequence shown here is derived from an EMBL/GenBank/DDBJ whole genome shotgun (WGS) entry which is preliminary data.</text>
</comment>
<dbReference type="EMBL" id="BAABME010023862">
    <property type="protein sequence ID" value="GAA0168979.1"/>
    <property type="molecule type" value="Genomic_DNA"/>
</dbReference>
<dbReference type="Proteomes" id="UP001454036">
    <property type="component" value="Unassembled WGS sequence"/>
</dbReference>
<accession>A0AAV3QY11</accession>
<protein>
    <submittedName>
        <fullName evidence="1">Uncharacterized protein</fullName>
    </submittedName>
</protein>
<reference evidence="1 2" key="1">
    <citation type="submission" date="2024-01" db="EMBL/GenBank/DDBJ databases">
        <title>The complete chloroplast genome sequence of Lithospermum erythrorhizon: insights into the phylogenetic relationship among Boraginaceae species and the maternal lineages of purple gromwells.</title>
        <authorList>
            <person name="Okada T."/>
            <person name="Watanabe K."/>
        </authorList>
    </citation>
    <scope>NUCLEOTIDE SEQUENCE [LARGE SCALE GENOMIC DNA]</scope>
</reference>
<proteinExistence type="predicted"/>
<sequence length="81" mass="9473">MLSKAAGLTSVYNSLCSAERQFYQSKARMWWYKDRGDVSTSFFHKNISLHQAKNKIMHIHNNDCILIEDYDEVKRVVSGFL</sequence>